<dbReference type="EMBL" id="CAXITT010000135">
    <property type="protein sequence ID" value="CAL1533148.1"/>
    <property type="molecule type" value="Genomic_DNA"/>
</dbReference>
<organism evidence="2 3">
    <name type="scientific">Lymnaea stagnalis</name>
    <name type="common">Great pond snail</name>
    <name type="synonym">Helix stagnalis</name>
    <dbReference type="NCBI Taxonomy" id="6523"/>
    <lineage>
        <taxon>Eukaryota</taxon>
        <taxon>Metazoa</taxon>
        <taxon>Spiralia</taxon>
        <taxon>Lophotrochozoa</taxon>
        <taxon>Mollusca</taxon>
        <taxon>Gastropoda</taxon>
        <taxon>Heterobranchia</taxon>
        <taxon>Euthyneura</taxon>
        <taxon>Panpulmonata</taxon>
        <taxon>Hygrophila</taxon>
        <taxon>Lymnaeoidea</taxon>
        <taxon>Lymnaeidae</taxon>
        <taxon>Lymnaea</taxon>
    </lineage>
</organism>
<protein>
    <submittedName>
        <fullName evidence="2">Uncharacterized protein</fullName>
    </submittedName>
</protein>
<dbReference type="AlphaFoldDB" id="A0AAV2HGQ5"/>
<keyword evidence="1" id="KW-0472">Membrane</keyword>
<sequence>MQRLPGLLSGIALICFIATPGYTLKSNVTAASAHLAVIEDKFGKKTCRDGYVHGIDYFIVNGFIDIIGYTPPKIPAWIVIYYLQTTGRFPTWYPITNIDIWVEPCTGIQQVPLDTCKCKYENAGHIRVRCNITADSKYSYAPFRLSFRAKSNPYATGSHDSQAWKMTKVYGDINCTSKRRASTNGGTSPLGGNNGMPGLIFLVTALVCIVASMVSNGE</sequence>
<evidence type="ECO:0000256" key="1">
    <source>
        <dbReference type="SAM" id="Phobius"/>
    </source>
</evidence>
<dbReference type="Proteomes" id="UP001497497">
    <property type="component" value="Unassembled WGS sequence"/>
</dbReference>
<keyword evidence="1" id="KW-1133">Transmembrane helix</keyword>
<comment type="caution">
    <text evidence="2">The sequence shown here is derived from an EMBL/GenBank/DDBJ whole genome shotgun (WGS) entry which is preliminary data.</text>
</comment>
<keyword evidence="1" id="KW-0812">Transmembrane</keyword>
<proteinExistence type="predicted"/>
<evidence type="ECO:0000313" key="2">
    <source>
        <dbReference type="EMBL" id="CAL1533148.1"/>
    </source>
</evidence>
<name>A0AAV2HGQ5_LYMST</name>
<reference evidence="2 3" key="1">
    <citation type="submission" date="2024-04" db="EMBL/GenBank/DDBJ databases">
        <authorList>
            <consortium name="Genoscope - CEA"/>
            <person name="William W."/>
        </authorList>
    </citation>
    <scope>NUCLEOTIDE SEQUENCE [LARGE SCALE GENOMIC DNA]</scope>
</reference>
<keyword evidence="3" id="KW-1185">Reference proteome</keyword>
<feature type="transmembrane region" description="Helical" evidence="1">
    <location>
        <begin position="196"/>
        <end position="214"/>
    </location>
</feature>
<evidence type="ECO:0000313" key="3">
    <source>
        <dbReference type="Proteomes" id="UP001497497"/>
    </source>
</evidence>
<accession>A0AAV2HGQ5</accession>
<gene>
    <name evidence="2" type="ORF">GSLYS_00007166001</name>
</gene>